<dbReference type="FunFam" id="2.60.40.10:FF:000637">
    <property type="entry name" value="Basement membrane proteoglycan"/>
    <property type="match status" value="1"/>
</dbReference>
<evidence type="ECO:0000256" key="4">
    <source>
        <dbReference type="ARBA" id="ARBA00023180"/>
    </source>
</evidence>
<sequence>LSFRGAADCYLDSQGQVACRNCPAGLSGRLCDKCAPGYTRSHKIAGRPCEPIGQDNRKHIANVFSKLRAIQWFINAFCSSNGVHFVQWTLSVFAWVMDVWWCGEERYSHVVGLRHGRAEMPQTGDQSRATPSIWDRPSPFVNELLNTDLVIVVVVLCSLRVRILEPKYQMVVEGANVQWICQIIAPMREHVRLEWTRVGHASLPITADAIYARDAVLSLKAVGLHDAGQYRCTATTVNSIAADDAILTIGVTPKTLKNRGVTEISPVGRPPQPIIDPEHLTVNEGEPASFRCWVPGIPDCQVTWHKERIGGALPHGVYQTGNALKIPKAQLHDAGNYLCTAVNDYGIGQSPVARLDVVRPVQRPRVDPVEQTVTEREPARFRCWVPDNSEAVLKWHRIGYQPLSSSVQEHQGVLQIPRATSHVSRSISISESALVLGKIQFSNLKKAQNFFFAISFSQSRPKTN</sequence>
<accession>A0A0K0DR92</accession>
<evidence type="ECO:0000256" key="2">
    <source>
        <dbReference type="ARBA" id="ARBA00023136"/>
    </source>
</evidence>
<dbReference type="InterPro" id="IPR013783">
    <property type="entry name" value="Ig-like_fold"/>
</dbReference>
<dbReference type="InterPro" id="IPR051275">
    <property type="entry name" value="Cell_adhesion_signaling"/>
</dbReference>
<evidence type="ECO:0000256" key="5">
    <source>
        <dbReference type="ARBA" id="ARBA00023319"/>
    </source>
</evidence>
<evidence type="ECO:0000256" key="3">
    <source>
        <dbReference type="ARBA" id="ARBA00023157"/>
    </source>
</evidence>
<dbReference type="GO" id="GO:0030154">
    <property type="term" value="P:cell differentiation"/>
    <property type="evidence" value="ECO:0007669"/>
    <property type="project" value="UniProtKB-ARBA"/>
</dbReference>
<dbReference type="InterPro" id="IPR007110">
    <property type="entry name" value="Ig-like_dom"/>
</dbReference>
<keyword evidence="2" id="KW-0472">Membrane</keyword>
<dbReference type="Pfam" id="PF00053">
    <property type="entry name" value="EGF_laminin"/>
    <property type="match status" value="1"/>
</dbReference>
<reference evidence="7" key="1">
    <citation type="submission" date="2012-09" db="EMBL/GenBank/DDBJ databases">
        <authorList>
            <person name="Martin A.A."/>
        </authorList>
    </citation>
    <scope>NUCLEOTIDE SEQUENCE</scope>
</reference>
<dbReference type="SUPFAM" id="SSF48726">
    <property type="entry name" value="Immunoglobulin"/>
    <property type="match status" value="2"/>
</dbReference>
<keyword evidence="7" id="KW-1185">Reference proteome</keyword>
<proteinExistence type="predicted"/>
<dbReference type="GO" id="GO:0098609">
    <property type="term" value="P:cell-cell adhesion"/>
    <property type="evidence" value="ECO:0007669"/>
    <property type="project" value="TreeGrafter"/>
</dbReference>
<dbReference type="InterPro" id="IPR003598">
    <property type="entry name" value="Ig_sub2"/>
</dbReference>
<dbReference type="Pfam" id="PF07679">
    <property type="entry name" value="I-set"/>
    <property type="match status" value="1"/>
</dbReference>
<keyword evidence="3" id="KW-1015">Disulfide bond</keyword>
<evidence type="ECO:0000256" key="1">
    <source>
        <dbReference type="ARBA" id="ARBA00004479"/>
    </source>
</evidence>
<dbReference type="InterPro" id="IPR003599">
    <property type="entry name" value="Ig_sub"/>
</dbReference>
<dbReference type="PROSITE" id="PS50835">
    <property type="entry name" value="IG_LIKE"/>
    <property type="match status" value="2"/>
</dbReference>
<dbReference type="Gene3D" id="2.10.25.10">
    <property type="entry name" value="Laminin"/>
    <property type="match status" value="1"/>
</dbReference>
<dbReference type="GO" id="GO:0050839">
    <property type="term" value="F:cell adhesion molecule binding"/>
    <property type="evidence" value="ECO:0007669"/>
    <property type="project" value="TreeGrafter"/>
</dbReference>
<dbReference type="InterPro" id="IPR036179">
    <property type="entry name" value="Ig-like_dom_sf"/>
</dbReference>
<dbReference type="InterPro" id="IPR013098">
    <property type="entry name" value="Ig_I-set"/>
</dbReference>
<dbReference type="STRING" id="6313.A0A0K0DR92"/>
<feature type="domain" description="Ig-like" evidence="6">
    <location>
        <begin position="271"/>
        <end position="356"/>
    </location>
</feature>
<dbReference type="SMART" id="SM00408">
    <property type="entry name" value="IGc2"/>
    <property type="match status" value="2"/>
</dbReference>
<dbReference type="PANTHER" id="PTHR11640:SF136">
    <property type="entry name" value="NEPHRIN"/>
    <property type="match status" value="1"/>
</dbReference>
<evidence type="ECO:0000259" key="6">
    <source>
        <dbReference type="PROSITE" id="PS50835"/>
    </source>
</evidence>
<dbReference type="SMART" id="SM00409">
    <property type="entry name" value="IG"/>
    <property type="match status" value="3"/>
</dbReference>
<evidence type="ECO:0000313" key="7">
    <source>
        <dbReference type="Proteomes" id="UP000035642"/>
    </source>
</evidence>
<keyword evidence="5" id="KW-0393">Immunoglobulin domain</keyword>
<dbReference type="GO" id="GO:0005886">
    <property type="term" value="C:plasma membrane"/>
    <property type="evidence" value="ECO:0007669"/>
    <property type="project" value="TreeGrafter"/>
</dbReference>
<dbReference type="GO" id="GO:0005911">
    <property type="term" value="C:cell-cell junction"/>
    <property type="evidence" value="ECO:0007669"/>
    <property type="project" value="TreeGrafter"/>
</dbReference>
<reference evidence="8" key="2">
    <citation type="submission" date="2017-02" db="UniProtKB">
        <authorList>
            <consortium name="WormBaseParasite"/>
        </authorList>
    </citation>
    <scope>IDENTIFICATION</scope>
</reference>
<dbReference type="PROSITE" id="PS01248">
    <property type="entry name" value="EGF_LAM_1"/>
    <property type="match status" value="1"/>
</dbReference>
<evidence type="ECO:0000313" key="8">
    <source>
        <dbReference type="WBParaSite" id="ACAC_0001428101-mRNA-1"/>
    </source>
</evidence>
<comment type="subcellular location">
    <subcellularLocation>
        <location evidence="1">Membrane</location>
        <topology evidence="1">Single-pass type I membrane protein</topology>
    </subcellularLocation>
</comment>
<dbReference type="Proteomes" id="UP000035642">
    <property type="component" value="Unassembled WGS sequence"/>
</dbReference>
<dbReference type="SUPFAM" id="SSF57196">
    <property type="entry name" value="EGF/Laminin"/>
    <property type="match status" value="1"/>
</dbReference>
<organism evidence="7 8">
    <name type="scientific">Angiostrongylus cantonensis</name>
    <name type="common">Rat lungworm</name>
    <dbReference type="NCBI Taxonomy" id="6313"/>
    <lineage>
        <taxon>Eukaryota</taxon>
        <taxon>Metazoa</taxon>
        <taxon>Ecdysozoa</taxon>
        <taxon>Nematoda</taxon>
        <taxon>Chromadorea</taxon>
        <taxon>Rhabditida</taxon>
        <taxon>Rhabditina</taxon>
        <taxon>Rhabditomorpha</taxon>
        <taxon>Strongyloidea</taxon>
        <taxon>Metastrongylidae</taxon>
        <taxon>Angiostrongylus</taxon>
    </lineage>
</organism>
<dbReference type="Gene3D" id="2.60.40.10">
    <property type="entry name" value="Immunoglobulins"/>
    <property type="match status" value="3"/>
</dbReference>
<dbReference type="InterPro" id="IPR002049">
    <property type="entry name" value="LE_dom"/>
</dbReference>
<feature type="domain" description="Ig-like" evidence="6">
    <location>
        <begin position="139"/>
        <end position="248"/>
    </location>
</feature>
<keyword evidence="4" id="KW-0325">Glycoprotein</keyword>
<dbReference type="WBParaSite" id="ACAC_0001428101-mRNA-1">
    <property type="protein sequence ID" value="ACAC_0001428101-mRNA-1"/>
    <property type="gene ID" value="ACAC_0001428101"/>
</dbReference>
<name>A0A0K0DR92_ANGCA</name>
<dbReference type="AlphaFoldDB" id="A0A0K0DR92"/>
<dbReference type="PANTHER" id="PTHR11640">
    <property type="entry name" value="NEPHRIN"/>
    <property type="match status" value="1"/>
</dbReference>
<protein>
    <submittedName>
        <fullName evidence="8">Ig-like domain-containing protein</fullName>
    </submittedName>
</protein>